<evidence type="ECO:0000256" key="3">
    <source>
        <dbReference type="ARBA" id="ARBA00022679"/>
    </source>
</evidence>
<dbReference type="EMBL" id="LAZR01054986">
    <property type="protein sequence ID" value="KKK77376.1"/>
    <property type="molecule type" value="Genomic_DNA"/>
</dbReference>
<gene>
    <name evidence="10" type="ORF">LCGC14_2854250</name>
</gene>
<dbReference type="GO" id="GO:0005886">
    <property type="term" value="C:plasma membrane"/>
    <property type="evidence" value="ECO:0007669"/>
    <property type="project" value="TreeGrafter"/>
</dbReference>
<dbReference type="PANTHER" id="PTHR32309">
    <property type="entry name" value="TYROSINE-PROTEIN KINASE"/>
    <property type="match status" value="1"/>
</dbReference>
<evidence type="ECO:0000256" key="6">
    <source>
        <dbReference type="ARBA" id="ARBA00022840"/>
    </source>
</evidence>
<dbReference type="CDD" id="cd05387">
    <property type="entry name" value="BY-kinase"/>
    <property type="match status" value="1"/>
</dbReference>
<evidence type="ECO:0000259" key="9">
    <source>
        <dbReference type="Pfam" id="PF13614"/>
    </source>
</evidence>
<comment type="similarity">
    <text evidence="1">Belongs to the CpsD/CapB family.</text>
</comment>
<protein>
    <recommendedName>
        <fullName evidence="2">non-specific protein-tyrosine kinase</fullName>
        <ecNumber evidence="2">2.7.10.2</ecNumber>
    </recommendedName>
</protein>
<dbReference type="SUPFAM" id="SSF52540">
    <property type="entry name" value="P-loop containing nucleoside triphosphate hydrolases"/>
    <property type="match status" value="1"/>
</dbReference>
<evidence type="ECO:0000256" key="1">
    <source>
        <dbReference type="ARBA" id="ARBA00007316"/>
    </source>
</evidence>
<comment type="catalytic activity">
    <reaction evidence="8">
        <text>L-tyrosyl-[protein] + ATP = O-phospho-L-tyrosyl-[protein] + ADP + H(+)</text>
        <dbReference type="Rhea" id="RHEA:10596"/>
        <dbReference type="Rhea" id="RHEA-COMP:10136"/>
        <dbReference type="Rhea" id="RHEA-COMP:20101"/>
        <dbReference type="ChEBI" id="CHEBI:15378"/>
        <dbReference type="ChEBI" id="CHEBI:30616"/>
        <dbReference type="ChEBI" id="CHEBI:46858"/>
        <dbReference type="ChEBI" id="CHEBI:61978"/>
        <dbReference type="ChEBI" id="CHEBI:456216"/>
        <dbReference type="EC" id="2.7.10.2"/>
    </reaction>
</comment>
<dbReference type="Gene3D" id="3.40.50.300">
    <property type="entry name" value="P-loop containing nucleotide triphosphate hydrolases"/>
    <property type="match status" value="1"/>
</dbReference>
<name>A0A0F9AYH8_9ZZZZ</name>
<keyword evidence="4" id="KW-0547">Nucleotide-binding</keyword>
<organism evidence="10">
    <name type="scientific">marine sediment metagenome</name>
    <dbReference type="NCBI Taxonomy" id="412755"/>
    <lineage>
        <taxon>unclassified sequences</taxon>
        <taxon>metagenomes</taxon>
        <taxon>ecological metagenomes</taxon>
    </lineage>
</organism>
<dbReference type="Pfam" id="PF13614">
    <property type="entry name" value="AAA_31"/>
    <property type="match status" value="1"/>
</dbReference>
<evidence type="ECO:0000256" key="4">
    <source>
        <dbReference type="ARBA" id="ARBA00022741"/>
    </source>
</evidence>
<evidence type="ECO:0000313" key="10">
    <source>
        <dbReference type="EMBL" id="KKK77376.1"/>
    </source>
</evidence>
<evidence type="ECO:0000256" key="2">
    <source>
        <dbReference type="ARBA" id="ARBA00011903"/>
    </source>
</evidence>
<dbReference type="GO" id="GO:0004713">
    <property type="term" value="F:protein tyrosine kinase activity"/>
    <property type="evidence" value="ECO:0007669"/>
    <property type="project" value="TreeGrafter"/>
</dbReference>
<comment type="caution">
    <text evidence="10">The sequence shown here is derived from an EMBL/GenBank/DDBJ whole genome shotgun (WGS) entry which is preliminary data.</text>
</comment>
<dbReference type="PANTHER" id="PTHR32309:SF13">
    <property type="entry name" value="FERRIC ENTEROBACTIN TRANSPORT PROTEIN FEPE"/>
    <property type="match status" value="1"/>
</dbReference>
<evidence type="ECO:0000256" key="5">
    <source>
        <dbReference type="ARBA" id="ARBA00022777"/>
    </source>
</evidence>
<dbReference type="InterPro" id="IPR025669">
    <property type="entry name" value="AAA_dom"/>
</dbReference>
<keyword evidence="6" id="KW-0067">ATP-binding</keyword>
<evidence type="ECO:0000256" key="8">
    <source>
        <dbReference type="ARBA" id="ARBA00051245"/>
    </source>
</evidence>
<dbReference type="AlphaFoldDB" id="A0A0F9AYH8"/>
<dbReference type="EC" id="2.7.10.2" evidence="2"/>
<keyword evidence="3" id="KW-0808">Transferase</keyword>
<dbReference type="InterPro" id="IPR027417">
    <property type="entry name" value="P-loop_NTPase"/>
</dbReference>
<sequence>YAEVLIAHHDRAAAITEEYRALRTSLLAGFHTGHLCQLVTSSVVEEGKTVTCLNLALIMTELLGKGTIIVDCDLQKGKIADLLGTPLEPGMVDLLRGTKSLHECIQPTCYQNLFFLPAGKAKRSEIGELVARPELELVLAELRREYDHVLLDGPPVNQVSDATLIGSAAGSALLVVRMEKTPREYVDRAIRLLHGANVEIAGIVLTHCKYERQSYRYRYA</sequence>
<keyword evidence="7" id="KW-0829">Tyrosine-protein kinase</keyword>
<dbReference type="InterPro" id="IPR050445">
    <property type="entry name" value="Bact_polysacc_biosynth/exp"/>
</dbReference>
<keyword evidence="5" id="KW-0418">Kinase</keyword>
<reference evidence="10" key="1">
    <citation type="journal article" date="2015" name="Nature">
        <title>Complex archaea that bridge the gap between prokaryotes and eukaryotes.</title>
        <authorList>
            <person name="Spang A."/>
            <person name="Saw J.H."/>
            <person name="Jorgensen S.L."/>
            <person name="Zaremba-Niedzwiedzka K."/>
            <person name="Martijn J."/>
            <person name="Lind A.E."/>
            <person name="van Eijk R."/>
            <person name="Schleper C."/>
            <person name="Guy L."/>
            <person name="Ettema T.J."/>
        </authorList>
    </citation>
    <scope>NUCLEOTIDE SEQUENCE</scope>
</reference>
<proteinExistence type="inferred from homology"/>
<feature type="domain" description="AAA" evidence="9">
    <location>
        <begin position="47"/>
        <end position="176"/>
    </location>
</feature>
<feature type="non-terminal residue" evidence="10">
    <location>
        <position position="1"/>
    </location>
</feature>
<evidence type="ECO:0000256" key="7">
    <source>
        <dbReference type="ARBA" id="ARBA00023137"/>
    </source>
</evidence>
<accession>A0A0F9AYH8</accession>
<dbReference type="InterPro" id="IPR005702">
    <property type="entry name" value="Wzc-like_C"/>
</dbReference>